<dbReference type="RefSeq" id="WP_345134592.1">
    <property type="nucleotide sequence ID" value="NZ_BAABAT010000028.1"/>
</dbReference>
<evidence type="ECO:0000313" key="2">
    <source>
        <dbReference type="EMBL" id="GAA4257612.1"/>
    </source>
</evidence>
<feature type="transmembrane region" description="Helical" evidence="1">
    <location>
        <begin position="63"/>
        <end position="82"/>
    </location>
</feature>
<sequence length="91" mass="9605">MRAIAAVAISLAVSLVGAALVVNLRGFTAWFARESVRHSPNNLFNPWASPPGPREVAGRVRDAMALARIVGLIFAGAGLFMLNDAFTLLDG</sequence>
<keyword evidence="3" id="KW-1185">Reference proteome</keyword>
<dbReference type="Proteomes" id="UP001500620">
    <property type="component" value="Unassembled WGS sequence"/>
</dbReference>
<protein>
    <submittedName>
        <fullName evidence="2">Uncharacterized protein</fullName>
    </submittedName>
</protein>
<keyword evidence="1" id="KW-1133">Transmembrane helix</keyword>
<comment type="caution">
    <text evidence="2">The sequence shown here is derived from an EMBL/GenBank/DDBJ whole genome shotgun (WGS) entry which is preliminary data.</text>
</comment>
<accession>A0ABP8DJQ4</accession>
<gene>
    <name evidence="2" type="ORF">GCM10022255_075070</name>
</gene>
<evidence type="ECO:0000313" key="3">
    <source>
        <dbReference type="Proteomes" id="UP001500620"/>
    </source>
</evidence>
<dbReference type="EMBL" id="BAABAT010000028">
    <property type="protein sequence ID" value="GAA4257612.1"/>
    <property type="molecule type" value="Genomic_DNA"/>
</dbReference>
<organism evidence="2 3">
    <name type="scientific">Dactylosporangium darangshiense</name>
    <dbReference type="NCBI Taxonomy" id="579108"/>
    <lineage>
        <taxon>Bacteria</taxon>
        <taxon>Bacillati</taxon>
        <taxon>Actinomycetota</taxon>
        <taxon>Actinomycetes</taxon>
        <taxon>Micromonosporales</taxon>
        <taxon>Micromonosporaceae</taxon>
        <taxon>Dactylosporangium</taxon>
    </lineage>
</organism>
<reference evidence="3" key="1">
    <citation type="journal article" date="2019" name="Int. J. Syst. Evol. Microbiol.">
        <title>The Global Catalogue of Microorganisms (GCM) 10K type strain sequencing project: providing services to taxonomists for standard genome sequencing and annotation.</title>
        <authorList>
            <consortium name="The Broad Institute Genomics Platform"/>
            <consortium name="The Broad Institute Genome Sequencing Center for Infectious Disease"/>
            <person name="Wu L."/>
            <person name="Ma J."/>
        </authorList>
    </citation>
    <scope>NUCLEOTIDE SEQUENCE [LARGE SCALE GENOMIC DNA]</scope>
    <source>
        <strain evidence="3">JCM 17441</strain>
    </source>
</reference>
<keyword evidence="1" id="KW-0472">Membrane</keyword>
<proteinExistence type="predicted"/>
<keyword evidence="1" id="KW-0812">Transmembrane</keyword>
<evidence type="ECO:0000256" key="1">
    <source>
        <dbReference type="SAM" id="Phobius"/>
    </source>
</evidence>
<name>A0ABP8DJQ4_9ACTN</name>